<dbReference type="GeneID" id="91392122"/>
<proteinExistence type="predicted"/>
<accession>A0A7K2IM95</accession>
<organism evidence="1 2">
    <name type="scientific">Nocardiopsis alba</name>
    <dbReference type="NCBI Taxonomy" id="53437"/>
    <lineage>
        <taxon>Bacteria</taxon>
        <taxon>Bacillati</taxon>
        <taxon>Actinomycetota</taxon>
        <taxon>Actinomycetes</taxon>
        <taxon>Streptosporangiales</taxon>
        <taxon>Nocardiopsidaceae</taxon>
        <taxon>Nocardiopsis</taxon>
    </lineage>
</organism>
<dbReference type="Proteomes" id="UP000467124">
    <property type="component" value="Unassembled WGS sequence"/>
</dbReference>
<reference evidence="1 2" key="1">
    <citation type="journal article" date="2019" name="Nat. Commun.">
        <title>The antimicrobial potential of Streptomyces from insect microbiomes.</title>
        <authorList>
            <person name="Chevrette M.G."/>
            <person name="Carlson C.M."/>
            <person name="Ortega H.E."/>
            <person name="Thomas C."/>
            <person name="Ananiev G.E."/>
            <person name="Barns K.J."/>
            <person name="Book A.J."/>
            <person name="Cagnazzo J."/>
            <person name="Carlos C."/>
            <person name="Flanigan W."/>
            <person name="Grubbs K.J."/>
            <person name="Horn H.A."/>
            <person name="Hoffmann F.M."/>
            <person name="Klassen J.L."/>
            <person name="Knack J.J."/>
            <person name="Lewin G.R."/>
            <person name="McDonald B.R."/>
            <person name="Muller L."/>
            <person name="Melo W.G.P."/>
            <person name="Pinto-Tomas A.A."/>
            <person name="Schmitz A."/>
            <person name="Wendt-Pienkowski E."/>
            <person name="Wildman S."/>
            <person name="Zhao M."/>
            <person name="Zhang F."/>
            <person name="Bugni T.S."/>
            <person name="Andes D.R."/>
            <person name="Pupo M.T."/>
            <person name="Currie C.R."/>
        </authorList>
    </citation>
    <scope>NUCLEOTIDE SEQUENCE [LARGE SCALE GENOMIC DNA]</scope>
    <source>
        <strain evidence="1 2">SID5840</strain>
    </source>
</reference>
<protein>
    <submittedName>
        <fullName evidence="1">Uncharacterized protein</fullName>
    </submittedName>
</protein>
<gene>
    <name evidence="1" type="ORF">GTW20_02135</name>
</gene>
<comment type="caution">
    <text evidence="1">The sequence shown here is derived from an EMBL/GenBank/DDBJ whole genome shotgun (WGS) entry which is preliminary data.</text>
</comment>
<dbReference type="EMBL" id="WWHY01000001">
    <property type="protein sequence ID" value="MYR31102.1"/>
    <property type="molecule type" value="Genomic_DNA"/>
</dbReference>
<sequence>MRVINLTPHEVRVVDEEARVIRTWPSAPRPARVEAARVPLRDLDGIPLMAERRTRAANLPEPRAGVWFIVSSVVSSAHPERGDLLVPSDLVRDGRGVVTACRSFVVVSDSVCGARPLPLASTAPG</sequence>
<dbReference type="OMA" id="EGVWFIV"/>
<dbReference type="RefSeq" id="WP_014912296.1">
    <property type="nucleotide sequence ID" value="NZ_BAZE01000006.1"/>
</dbReference>
<evidence type="ECO:0000313" key="1">
    <source>
        <dbReference type="EMBL" id="MYR31102.1"/>
    </source>
</evidence>
<dbReference type="AlphaFoldDB" id="A0A7K2IM95"/>
<evidence type="ECO:0000313" key="2">
    <source>
        <dbReference type="Proteomes" id="UP000467124"/>
    </source>
</evidence>
<name>A0A7K2IM95_9ACTN</name>